<comment type="caution">
    <text evidence="1">The sequence shown here is derived from an EMBL/GenBank/DDBJ whole genome shotgun (WGS) entry which is preliminary data.</text>
</comment>
<organism evidence="1 2">
    <name type="scientific">Aphis craccivora</name>
    <name type="common">Cowpea aphid</name>
    <dbReference type="NCBI Taxonomy" id="307492"/>
    <lineage>
        <taxon>Eukaryota</taxon>
        <taxon>Metazoa</taxon>
        <taxon>Ecdysozoa</taxon>
        <taxon>Arthropoda</taxon>
        <taxon>Hexapoda</taxon>
        <taxon>Insecta</taxon>
        <taxon>Pterygota</taxon>
        <taxon>Neoptera</taxon>
        <taxon>Paraneoptera</taxon>
        <taxon>Hemiptera</taxon>
        <taxon>Sternorrhyncha</taxon>
        <taxon>Aphidomorpha</taxon>
        <taxon>Aphidoidea</taxon>
        <taxon>Aphididae</taxon>
        <taxon>Aphidini</taxon>
        <taxon>Aphis</taxon>
        <taxon>Aphis</taxon>
    </lineage>
</organism>
<dbReference type="AlphaFoldDB" id="A0A6G0VSE8"/>
<accession>A0A6G0VSE8</accession>
<evidence type="ECO:0000313" key="1">
    <source>
        <dbReference type="EMBL" id="KAF0704756.1"/>
    </source>
</evidence>
<reference evidence="1 2" key="1">
    <citation type="submission" date="2019-08" db="EMBL/GenBank/DDBJ databases">
        <title>Whole genome of Aphis craccivora.</title>
        <authorList>
            <person name="Voronova N.V."/>
            <person name="Shulinski R.S."/>
            <person name="Bandarenka Y.V."/>
            <person name="Zhorov D.G."/>
            <person name="Warner D."/>
        </authorList>
    </citation>
    <scope>NUCLEOTIDE SEQUENCE [LARGE SCALE GENOMIC DNA]</scope>
    <source>
        <strain evidence="1">180601</strain>
        <tissue evidence="1">Whole Body</tissue>
    </source>
</reference>
<protein>
    <submittedName>
        <fullName evidence="1">Uncharacterized protein</fullName>
    </submittedName>
</protein>
<gene>
    <name evidence="1" type="ORF">FWK35_00033085</name>
</gene>
<feature type="non-terminal residue" evidence="1">
    <location>
        <position position="130"/>
    </location>
</feature>
<dbReference type="Proteomes" id="UP000478052">
    <property type="component" value="Unassembled WGS sequence"/>
</dbReference>
<sequence length="130" mass="14605">MSSSGECAESDEFSLGDVLSVSNRNDLKRVHVENSNEAVNAKKTRMTIVKTNGFVKTGSSLSNKIIWYYKKNTDNMNNFSEFLVSAKKDLIQLHKTSSTKHPIKFNLKLEATYSRPNVENSAENRALKTS</sequence>
<evidence type="ECO:0000313" key="2">
    <source>
        <dbReference type="Proteomes" id="UP000478052"/>
    </source>
</evidence>
<proteinExistence type="predicted"/>
<keyword evidence="2" id="KW-1185">Reference proteome</keyword>
<dbReference type="OrthoDB" id="6625030at2759"/>
<name>A0A6G0VSE8_APHCR</name>
<dbReference type="EMBL" id="VUJU01013472">
    <property type="protein sequence ID" value="KAF0704756.1"/>
    <property type="molecule type" value="Genomic_DNA"/>
</dbReference>